<dbReference type="SUPFAM" id="SSF51735">
    <property type="entry name" value="NAD(P)-binding Rossmann-fold domains"/>
    <property type="match status" value="1"/>
</dbReference>
<dbReference type="AlphaFoldDB" id="A0A0E9N0P1"/>
<evidence type="ECO:0000256" key="2">
    <source>
        <dbReference type="ARBA" id="ARBA00023002"/>
    </source>
</evidence>
<dbReference type="InterPro" id="IPR002347">
    <property type="entry name" value="SDR_fam"/>
</dbReference>
<gene>
    <name evidence="3" type="ORF">FPE01S_02_03150</name>
</gene>
<accession>A0A0E9N0P1</accession>
<keyword evidence="2" id="KW-0560">Oxidoreductase</keyword>
<organism evidence="3 4">
    <name type="scientific">Flavihumibacter petaseus NBRC 106054</name>
    <dbReference type="NCBI Taxonomy" id="1220578"/>
    <lineage>
        <taxon>Bacteria</taxon>
        <taxon>Pseudomonadati</taxon>
        <taxon>Bacteroidota</taxon>
        <taxon>Chitinophagia</taxon>
        <taxon>Chitinophagales</taxon>
        <taxon>Chitinophagaceae</taxon>
        <taxon>Flavihumibacter</taxon>
    </lineage>
</organism>
<evidence type="ECO:0000313" key="4">
    <source>
        <dbReference type="Proteomes" id="UP000033121"/>
    </source>
</evidence>
<dbReference type="STRING" id="1220578.FPE01S_02_03150"/>
<comment type="similarity">
    <text evidence="1">Belongs to the short-chain dehydrogenases/reductases (SDR) family.</text>
</comment>
<keyword evidence="4" id="KW-1185">Reference proteome</keyword>
<protein>
    <submittedName>
        <fullName evidence="3">Putative oxidoreductase</fullName>
    </submittedName>
</protein>
<dbReference type="CDD" id="cd05233">
    <property type="entry name" value="SDR_c"/>
    <property type="match status" value="1"/>
</dbReference>
<dbReference type="GO" id="GO:0016491">
    <property type="term" value="F:oxidoreductase activity"/>
    <property type="evidence" value="ECO:0007669"/>
    <property type="project" value="UniProtKB-KW"/>
</dbReference>
<name>A0A0E9N0P1_9BACT</name>
<comment type="caution">
    <text evidence="3">The sequence shown here is derived from an EMBL/GenBank/DDBJ whole genome shotgun (WGS) entry which is preliminary data.</text>
</comment>
<dbReference type="Gene3D" id="3.40.50.720">
    <property type="entry name" value="NAD(P)-binding Rossmann-like Domain"/>
    <property type="match status" value="1"/>
</dbReference>
<dbReference type="OrthoDB" id="670853at2"/>
<dbReference type="InterPro" id="IPR036291">
    <property type="entry name" value="NAD(P)-bd_dom_sf"/>
</dbReference>
<sequence>MLLKGKNAVVFGAAGSLGTALSKAFAKEGATVYLSGRRLQPVQALTDEIIAGGGKAYADQVDALVAGEVNSYVDRVAAQAGRIDLAINLISLEDRQNMLLTEMAPEDFERPVQRATRTHFLTATAVARKMIPFRSGVILSLTATPGGIGYALTGGFGPACCVMESFSRNLAAELGIHNIRVVNIRSGGSPDSRVFREAIEQGGDRTAAFIDKIKNDTMLKAMPLMQDIADAAVFLASDKASRITGVTLDVTAGTTAALNYKMTDIAFLEEEDNRWR</sequence>
<evidence type="ECO:0000256" key="1">
    <source>
        <dbReference type="ARBA" id="ARBA00006484"/>
    </source>
</evidence>
<proteinExistence type="inferred from homology"/>
<dbReference type="Proteomes" id="UP000033121">
    <property type="component" value="Unassembled WGS sequence"/>
</dbReference>
<dbReference type="Pfam" id="PF13561">
    <property type="entry name" value="adh_short_C2"/>
    <property type="match status" value="1"/>
</dbReference>
<reference evidence="3 4" key="1">
    <citation type="submission" date="2015-04" db="EMBL/GenBank/DDBJ databases">
        <title>Whole genome shotgun sequence of Flavihumibacter petaseus NBRC 106054.</title>
        <authorList>
            <person name="Miyazawa S."/>
            <person name="Hosoyama A."/>
            <person name="Hashimoto M."/>
            <person name="Noguchi M."/>
            <person name="Tsuchikane K."/>
            <person name="Ohji S."/>
            <person name="Yamazoe A."/>
            <person name="Ichikawa N."/>
            <person name="Kimura A."/>
            <person name="Fujita N."/>
        </authorList>
    </citation>
    <scope>NUCLEOTIDE SEQUENCE [LARGE SCALE GENOMIC DNA]</scope>
    <source>
        <strain evidence="3 4">NBRC 106054</strain>
    </source>
</reference>
<dbReference type="PANTHER" id="PTHR43669">
    <property type="entry name" value="5-KETO-D-GLUCONATE 5-REDUCTASE"/>
    <property type="match status" value="1"/>
</dbReference>
<dbReference type="EMBL" id="BBWV01000002">
    <property type="protein sequence ID" value="GAO43211.1"/>
    <property type="molecule type" value="Genomic_DNA"/>
</dbReference>
<evidence type="ECO:0000313" key="3">
    <source>
        <dbReference type="EMBL" id="GAO43211.1"/>
    </source>
</evidence>
<dbReference type="PANTHER" id="PTHR43669:SF8">
    <property type="entry name" value="SHORT-CHAIN TYPE DEHYDROGENASE_REDUCTASE-RELATED"/>
    <property type="match status" value="1"/>
</dbReference>
<dbReference type="RefSeq" id="WP_046369128.1">
    <property type="nucleotide sequence ID" value="NZ_BBWV01000002.1"/>
</dbReference>
<dbReference type="PRINTS" id="PR00081">
    <property type="entry name" value="GDHRDH"/>
</dbReference>